<proteinExistence type="inferred from homology"/>
<sequence length="250" mass="28748">MFRSNMITRMLWRNRQTAKVLNASRSSPILCSHAAVNVREQGTGTVAIEDSYVKKFMKAVGLMDQSRTRLKLSGYFLYESVPAQVNYVEWFSKCEIEDTFSSWFYITELHVWLLMVRCMAEDATNAAQKERYVKGDGWFIRNCIVEALWADVSNRIKLLDGANPSIARKQVSELSEQFQAALVGYDEGLDDDRILAAAIWRRFYGMSPDVAPENIEKIVQFVRHQMANLDKLSSEQLKKSPKIDWLSILN</sequence>
<dbReference type="GO" id="GO:0034551">
    <property type="term" value="P:mitochondrial respiratory chain complex III assembly"/>
    <property type="evidence" value="ECO:0007669"/>
    <property type="project" value="TreeGrafter"/>
</dbReference>
<keyword evidence="4" id="KW-1185">Reference proteome</keyword>
<evidence type="ECO:0000313" key="4">
    <source>
        <dbReference type="Proteomes" id="UP000653454"/>
    </source>
</evidence>
<name>A0A8S4G6V2_PLUXY</name>
<evidence type="ECO:0000256" key="1">
    <source>
        <dbReference type="ARBA" id="ARBA00006407"/>
    </source>
</evidence>
<protein>
    <submittedName>
        <fullName evidence="3">(diamondback moth) hypothetical protein</fullName>
    </submittedName>
</protein>
<dbReference type="PANTHER" id="PTHR12184:SF1">
    <property type="entry name" value="UBIQUINOL-CYTOCHROME-C REDUCTASE COMPLEX ASSEMBLY FACTOR 1"/>
    <property type="match status" value="1"/>
</dbReference>
<comment type="similarity">
    <text evidence="1">Belongs to the CBP3 family.</text>
</comment>
<organism evidence="3 4">
    <name type="scientific">Plutella xylostella</name>
    <name type="common">Diamondback moth</name>
    <name type="synonym">Plutella maculipennis</name>
    <dbReference type="NCBI Taxonomy" id="51655"/>
    <lineage>
        <taxon>Eukaryota</taxon>
        <taxon>Metazoa</taxon>
        <taxon>Ecdysozoa</taxon>
        <taxon>Arthropoda</taxon>
        <taxon>Hexapoda</taxon>
        <taxon>Insecta</taxon>
        <taxon>Pterygota</taxon>
        <taxon>Neoptera</taxon>
        <taxon>Endopterygota</taxon>
        <taxon>Lepidoptera</taxon>
        <taxon>Glossata</taxon>
        <taxon>Ditrysia</taxon>
        <taxon>Yponomeutoidea</taxon>
        <taxon>Plutellidae</taxon>
        <taxon>Plutella</taxon>
    </lineage>
</organism>
<dbReference type="Proteomes" id="UP000653454">
    <property type="component" value="Unassembled WGS sequence"/>
</dbReference>
<reference evidence="3" key="1">
    <citation type="submission" date="2020-11" db="EMBL/GenBank/DDBJ databases">
        <authorList>
            <person name="Whiteford S."/>
        </authorList>
    </citation>
    <scope>NUCLEOTIDE SEQUENCE</scope>
</reference>
<dbReference type="AlphaFoldDB" id="A0A8S4G6V2"/>
<dbReference type="GO" id="GO:0005739">
    <property type="term" value="C:mitochondrion"/>
    <property type="evidence" value="ECO:0007669"/>
    <property type="project" value="TreeGrafter"/>
</dbReference>
<feature type="domain" description="Ubiquinol-cytochrome c chaperone" evidence="2">
    <location>
        <begin position="93"/>
        <end position="237"/>
    </location>
</feature>
<comment type="caution">
    <text evidence="3">The sequence shown here is derived from an EMBL/GenBank/DDBJ whole genome shotgun (WGS) entry which is preliminary data.</text>
</comment>
<dbReference type="Pfam" id="PF03981">
    <property type="entry name" value="Ubiq_cyt_C_chap"/>
    <property type="match status" value="1"/>
</dbReference>
<accession>A0A8S4G6V2</accession>
<evidence type="ECO:0000259" key="2">
    <source>
        <dbReference type="Pfam" id="PF03981"/>
    </source>
</evidence>
<dbReference type="PANTHER" id="PTHR12184">
    <property type="entry name" value="UBIQUINOL-CYTOCHROME C REDUCTASE COMPLEX ASSEMBLY FACTOR 1 FAMILY MEMBER"/>
    <property type="match status" value="1"/>
</dbReference>
<evidence type="ECO:0000313" key="3">
    <source>
        <dbReference type="EMBL" id="CAG9134652.1"/>
    </source>
</evidence>
<dbReference type="InterPro" id="IPR021150">
    <property type="entry name" value="Ubiq_cyt_c_chap"/>
</dbReference>
<dbReference type="EMBL" id="CAJHNJ030000082">
    <property type="protein sequence ID" value="CAG9134652.1"/>
    <property type="molecule type" value="Genomic_DNA"/>
</dbReference>
<gene>
    <name evidence="3" type="ORF">PLXY2_LOCUS12867</name>
</gene>
<dbReference type="InterPro" id="IPR007129">
    <property type="entry name" value="Ubiqinol_cyt_c_chaperone_CPB3"/>
</dbReference>